<evidence type="ECO:0008006" key="3">
    <source>
        <dbReference type="Google" id="ProtNLM"/>
    </source>
</evidence>
<dbReference type="Proteomes" id="UP000235460">
    <property type="component" value="Unassembled WGS sequence"/>
</dbReference>
<evidence type="ECO:0000313" key="2">
    <source>
        <dbReference type="Proteomes" id="UP000235460"/>
    </source>
</evidence>
<dbReference type="AlphaFoldDB" id="A0A2N7PQ55"/>
<dbReference type="InterPro" id="IPR032587">
    <property type="entry name" value="DUF4911"/>
</dbReference>
<reference evidence="1 2" key="1">
    <citation type="submission" date="2018-01" db="EMBL/GenBank/DDBJ databases">
        <title>Metagenomic assembled genomes from two thermal pools in the Uzon Caldera, Kamchatka, Russia.</title>
        <authorList>
            <person name="Wilkins L."/>
            <person name="Ettinger C."/>
        </authorList>
    </citation>
    <scope>NUCLEOTIDE SEQUENCE [LARGE SCALE GENOMIC DNA]</scope>
    <source>
        <strain evidence="1">ZAV-08</strain>
    </source>
</reference>
<gene>
    <name evidence="1" type="ORF">C0190_01085</name>
</gene>
<comment type="caution">
    <text evidence="1">The sequence shown here is derived from an EMBL/GenBank/DDBJ whole genome shotgun (WGS) entry which is preliminary data.</text>
</comment>
<proteinExistence type="predicted"/>
<name>A0A2N7PQ55_9BACT</name>
<accession>A0A2N7PQ55</accession>
<organism evidence="1 2">
    <name type="scientific">Thermodesulfobacterium geofontis</name>
    <dbReference type="NCBI Taxonomy" id="1295609"/>
    <lineage>
        <taxon>Bacteria</taxon>
        <taxon>Pseudomonadati</taxon>
        <taxon>Thermodesulfobacteriota</taxon>
        <taxon>Thermodesulfobacteria</taxon>
        <taxon>Thermodesulfobacteriales</taxon>
        <taxon>Thermodesulfobacteriaceae</taxon>
        <taxon>Thermodesulfobacterium</taxon>
    </lineage>
</organism>
<dbReference type="Pfam" id="PF16256">
    <property type="entry name" value="DUF4911"/>
    <property type="match status" value="1"/>
</dbReference>
<evidence type="ECO:0000313" key="1">
    <source>
        <dbReference type="EMBL" id="PMP68747.1"/>
    </source>
</evidence>
<sequence length="72" mass="8345">MRSSFFLIKLSSKKLAYLKFILEGYDHLAILSVLDPKKGLAKLHFFKNEKSFVKEILEDLKTELSLEIIDIS</sequence>
<protein>
    <recommendedName>
        <fullName evidence="3">DUF4911 domain-containing protein</fullName>
    </recommendedName>
</protein>
<dbReference type="EMBL" id="PNIK01000015">
    <property type="protein sequence ID" value="PMP68747.1"/>
    <property type="molecule type" value="Genomic_DNA"/>
</dbReference>